<dbReference type="PANTHER" id="PTHR43233">
    <property type="entry name" value="FAMILY N-ACETYLTRANSFERASE, PUTATIVE (AFU_ORTHOLOGUE AFUA_6G03350)-RELATED"/>
    <property type="match status" value="1"/>
</dbReference>
<dbReference type="Gene3D" id="3.40.630.30">
    <property type="match status" value="1"/>
</dbReference>
<dbReference type="InterPro" id="IPR053144">
    <property type="entry name" value="Acetyltransferase_Butenolide"/>
</dbReference>
<dbReference type="EMBL" id="AP024849">
    <property type="protein sequence ID" value="BCZ48839.1"/>
    <property type="molecule type" value="Genomic_DNA"/>
</dbReference>
<sequence>MYEIIEYKKDDFYITTDFEKIDIDAVSSLLGQSYWAKSREIDVIIKSLKNSLCFSLLHNDRQIGLVRVITDYSTFAYLCDVIM</sequence>
<accession>A0ABM7TC73</accession>
<organism evidence="1 2">
    <name type="scientific">Clostridium gelidum</name>
    <dbReference type="NCBI Taxonomy" id="704125"/>
    <lineage>
        <taxon>Bacteria</taxon>
        <taxon>Bacillati</taxon>
        <taxon>Bacillota</taxon>
        <taxon>Clostridia</taxon>
        <taxon>Eubacteriales</taxon>
        <taxon>Clostridiaceae</taxon>
        <taxon>Clostridium</taxon>
    </lineage>
</organism>
<name>A0ABM7TC73_9CLOT</name>
<evidence type="ECO:0000313" key="1">
    <source>
        <dbReference type="EMBL" id="BCZ48839.1"/>
    </source>
</evidence>
<keyword evidence="2" id="KW-1185">Reference proteome</keyword>
<dbReference type="Proteomes" id="UP000824633">
    <property type="component" value="Chromosome"/>
</dbReference>
<protein>
    <submittedName>
        <fullName evidence="1">Uncharacterized protein</fullName>
    </submittedName>
</protein>
<dbReference type="PANTHER" id="PTHR43233:SF1">
    <property type="entry name" value="FAMILY N-ACETYLTRANSFERASE, PUTATIVE (AFU_ORTHOLOGUE AFUA_6G03350)-RELATED"/>
    <property type="match status" value="1"/>
</dbReference>
<evidence type="ECO:0000313" key="2">
    <source>
        <dbReference type="Proteomes" id="UP000824633"/>
    </source>
</evidence>
<proteinExistence type="predicted"/>
<gene>
    <name evidence="1" type="ORF">psyc5s11_49060</name>
</gene>
<reference evidence="2" key="1">
    <citation type="submission" date="2021-07" db="EMBL/GenBank/DDBJ databases">
        <title>Complete genome sequencing of a Clostridium isolate.</title>
        <authorList>
            <person name="Ueki A."/>
            <person name="Tonouchi A."/>
        </authorList>
    </citation>
    <scope>NUCLEOTIDE SEQUENCE [LARGE SCALE GENOMIC DNA]</scope>
    <source>
        <strain evidence="2">C5S11</strain>
    </source>
</reference>
<dbReference type="RefSeq" id="WP_224035072.1">
    <property type="nucleotide sequence ID" value="NZ_AP024849.1"/>
</dbReference>